<keyword evidence="1" id="KW-0812">Transmembrane</keyword>
<evidence type="ECO:0000313" key="2">
    <source>
        <dbReference type="EMBL" id="MDQ0168426.1"/>
    </source>
</evidence>
<keyword evidence="1" id="KW-1133">Transmembrane helix</keyword>
<name>A0ABT9W5A2_9BACI</name>
<feature type="transmembrane region" description="Helical" evidence="1">
    <location>
        <begin position="85"/>
        <end position="105"/>
    </location>
</feature>
<protein>
    <recommendedName>
        <fullName evidence="4">DUF1772 domain-containing protein</fullName>
    </recommendedName>
</protein>
<dbReference type="Proteomes" id="UP001235840">
    <property type="component" value="Unassembled WGS sequence"/>
</dbReference>
<proteinExistence type="predicted"/>
<organism evidence="2 3">
    <name type="scientific">Caldalkalibacillus horti</name>
    <dbReference type="NCBI Taxonomy" id="77523"/>
    <lineage>
        <taxon>Bacteria</taxon>
        <taxon>Bacillati</taxon>
        <taxon>Bacillota</taxon>
        <taxon>Bacilli</taxon>
        <taxon>Bacillales</taxon>
        <taxon>Bacillaceae</taxon>
        <taxon>Caldalkalibacillus</taxon>
    </lineage>
</organism>
<comment type="caution">
    <text evidence="2">The sequence shown here is derived from an EMBL/GenBank/DDBJ whole genome shotgun (WGS) entry which is preliminary data.</text>
</comment>
<reference evidence="2 3" key="1">
    <citation type="submission" date="2023-07" db="EMBL/GenBank/DDBJ databases">
        <title>Genomic Encyclopedia of Type Strains, Phase IV (KMG-IV): sequencing the most valuable type-strain genomes for metagenomic binning, comparative biology and taxonomic classification.</title>
        <authorList>
            <person name="Goeker M."/>
        </authorList>
    </citation>
    <scope>NUCLEOTIDE SEQUENCE [LARGE SCALE GENOMIC DNA]</scope>
    <source>
        <strain evidence="2 3">DSM 12751</strain>
    </source>
</reference>
<feature type="transmembrane region" description="Helical" evidence="1">
    <location>
        <begin position="131"/>
        <end position="153"/>
    </location>
</feature>
<sequence length="173" mass="19938">MKQKWMKGTLIVLITLLAFELGGAFYEWIVVASQWSSYPPQSFSILQGEYALPLDSFWMPLHMVAQFVIVLSLILCWKDKQRRKFMLILVGLYIALRVPTFMYFIPELEFFRTTSTDTAWSQGMQDRADRWVLLSIGRTAIIAVSYVLAWMALSVSTLQTKVRLDNENVVGVN</sequence>
<evidence type="ECO:0000313" key="3">
    <source>
        <dbReference type="Proteomes" id="UP001235840"/>
    </source>
</evidence>
<keyword evidence="3" id="KW-1185">Reference proteome</keyword>
<gene>
    <name evidence="2" type="ORF">J2S11_004388</name>
</gene>
<evidence type="ECO:0000256" key="1">
    <source>
        <dbReference type="SAM" id="Phobius"/>
    </source>
</evidence>
<keyword evidence="1" id="KW-0472">Membrane</keyword>
<dbReference type="RefSeq" id="WP_307398145.1">
    <property type="nucleotide sequence ID" value="NZ_BAAADK010000012.1"/>
</dbReference>
<accession>A0ABT9W5A2</accession>
<feature type="transmembrane region" description="Helical" evidence="1">
    <location>
        <begin position="56"/>
        <end position="76"/>
    </location>
</feature>
<dbReference type="EMBL" id="JAUSTY010000032">
    <property type="protein sequence ID" value="MDQ0168426.1"/>
    <property type="molecule type" value="Genomic_DNA"/>
</dbReference>
<evidence type="ECO:0008006" key="4">
    <source>
        <dbReference type="Google" id="ProtNLM"/>
    </source>
</evidence>